<dbReference type="PANTHER" id="PTHR45865:SF1">
    <property type="entry name" value="E3 UBIQUITIN-PROTEIN LIGASE SHPRH"/>
    <property type="match status" value="1"/>
</dbReference>
<dbReference type="GO" id="GO:0061630">
    <property type="term" value="F:ubiquitin protein ligase activity"/>
    <property type="evidence" value="ECO:0007669"/>
    <property type="project" value="TreeGrafter"/>
</dbReference>
<organism evidence="1 2">
    <name type="scientific">Mesorhabditis belari</name>
    <dbReference type="NCBI Taxonomy" id="2138241"/>
    <lineage>
        <taxon>Eukaryota</taxon>
        <taxon>Metazoa</taxon>
        <taxon>Ecdysozoa</taxon>
        <taxon>Nematoda</taxon>
        <taxon>Chromadorea</taxon>
        <taxon>Rhabditida</taxon>
        <taxon>Rhabditina</taxon>
        <taxon>Rhabditomorpha</taxon>
        <taxon>Rhabditoidea</taxon>
        <taxon>Rhabditidae</taxon>
        <taxon>Mesorhabditinae</taxon>
        <taxon>Mesorhabditis</taxon>
    </lineage>
</organism>
<dbReference type="GO" id="GO:0005634">
    <property type="term" value="C:nucleus"/>
    <property type="evidence" value="ECO:0007669"/>
    <property type="project" value="TreeGrafter"/>
</dbReference>
<dbReference type="WBParaSite" id="MBELARI_LOCUS2588">
    <property type="protein sequence ID" value="MBELARI_LOCUS2588"/>
    <property type="gene ID" value="MBELARI_LOCUS2588"/>
</dbReference>
<accession>A0AAF3F706</accession>
<sequence>MHKNNKQDVIDQLNLPPRNANLTTLDFAPLEERTYQIGLEVTKQALSRDLRTSTIEENPETLLKNLNQKLFTKIWSRLCYLRASIVTGTGEGLGLGIVLGNKRENANVFSPSLLFARLHLRGRRHLMDKNRTLIANRHGLAGLHFLFGNLDEAFEVYKQAWD</sequence>
<dbReference type="AlphaFoldDB" id="A0AAF3F706"/>
<keyword evidence="1" id="KW-1185">Reference proteome</keyword>
<dbReference type="Proteomes" id="UP000887575">
    <property type="component" value="Unassembled WGS sequence"/>
</dbReference>
<reference evidence="2" key="1">
    <citation type="submission" date="2024-02" db="UniProtKB">
        <authorList>
            <consortium name="WormBaseParasite"/>
        </authorList>
    </citation>
    <scope>IDENTIFICATION</scope>
</reference>
<protein>
    <submittedName>
        <fullName evidence="2">Uncharacterized protein</fullName>
    </submittedName>
</protein>
<dbReference type="GO" id="GO:0000209">
    <property type="term" value="P:protein polyubiquitination"/>
    <property type="evidence" value="ECO:0007669"/>
    <property type="project" value="TreeGrafter"/>
</dbReference>
<evidence type="ECO:0000313" key="1">
    <source>
        <dbReference type="Proteomes" id="UP000887575"/>
    </source>
</evidence>
<dbReference type="PANTHER" id="PTHR45865">
    <property type="entry name" value="E3 UBIQUITIN-PROTEIN LIGASE SHPRH FAMILY MEMBER"/>
    <property type="match status" value="1"/>
</dbReference>
<dbReference type="InterPro" id="IPR052583">
    <property type="entry name" value="ATP-helicase/E3_Ub-Ligase"/>
</dbReference>
<proteinExistence type="predicted"/>
<dbReference type="GO" id="GO:0006974">
    <property type="term" value="P:DNA damage response"/>
    <property type="evidence" value="ECO:0007669"/>
    <property type="project" value="TreeGrafter"/>
</dbReference>
<evidence type="ECO:0000313" key="2">
    <source>
        <dbReference type="WBParaSite" id="MBELARI_LOCUS2588"/>
    </source>
</evidence>
<name>A0AAF3F706_9BILA</name>